<dbReference type="GO" id="GO:0046872">
    <property type="term" value="F:metal ion binding"/>
    <property type="evidence" value="ECO:0007669"/>
    <property type="project" value="UniProtKB-UniRule"/>
</dbReference>
<keyword evidence="4 13" id="KW-0479">Metal-binding</keyword>
<evidence type="ECO:0000256" key="5">
    <source>
        <dbReference type="ARBA" id="ARBA00022767"/>
    </source>
</evidence>
<dbReference type="FunFam" id="4.10.375.10:FF:000001">
    <property type="entry name" value="Lipoxygenase"/>
    <property type="match status" value="1"/>
</dbReference>
<dbReference type="InterPro" id="IPR020833">
    <property type="entry name" value="LipOase_Fe_BS"/>
</dbReference>
<dbReference type="SUPFAM" id="SSF49723">
    <property type="entry name" value="Lipase/lipooxygenase domain (PLAT/LH2 domain)"/>
    <property type="match status" value="1"/>
</dbReference>
<dbReference type="InterPro" id="IPR001246">
    <property type="entry name" value="LipOase_plant"/>
</dbReference>
<dbReference type="Gene3D" id="2.60.60.20">
    <property type="entry name" value="PLAT/LH2 domain"/>
    <property type="match status" value="1"/>
</dbReference>
<dbReference type="Pfam" id="PF01477">
    <property type="entry name" value="PLAT"/>
    <property type="match status" value="1"/>
</dbReference>
<keyword evidence="7 13" id="KW-0223">Dioxygenase</keyword>
<dbReference type="Gene3D" id="4.10.375.10">
    <property type="entry name" value="Lipoxygenase-1, Domain 2"/>
    <property type="match status" value="1"/>
</dbReference>
<keyword evidence="11 14" id="KW-0275">Fatty acid biosynthesis</keyword>
<protein>
    <recommendedName>
        <fullName evidence="14">Lipoxygenase</fullName>
        <ecNumber evidence="14">1.13.11.-</ecNumber>
    </recommendedName>
</protein>
<evidence type="ECO:0000256" key="6">
    <source>
        <dbReference type="ARBA" id="ARBA00022832"/>
    </source>
</evidence>
<evidence type="ECO:0000256" key="12">
    <source>
        <dbReference type="PROSITE-ProRule" id="PRU00152"/>
    </source>
</evidence>
<dbReference type="FunFam" id="1.20.245.10:FF:000002">
    <property type="entry name" value="Lipoxygenase"/>
    <property type="match status" value="1"/>
</dbReference>
<dbReference type="RefSeq" id="XP_022995022.1">
    <property type="nucleotide sequence ID" value="XM_023139254.1"/>
</dbReference>
<dbReference type="PANTHER" id="PTHR11771">
    <property type="entry name" value="LIPOXYGENASE"/>
    <property type="match status" value="1"/>
</dbReference>
<dbReference type="InterPro" id="IPR036226">
    <property type="entry name" value="LipOase_C_sf"/>
</dbReference>
<dbReference type="PROSITE" id="PS00711">
    <property type="entry name" value="LIPOXYGENASE_1"/>
    <property type="match status" value="1"/>
</dbReference>
<dbReference type="GO" id="GO:0034440">
    <property type="term" value="P:lipid oxidation"/>
    <property type="evidence" value="ECO:0007669"/>
    <property type="project" value="InterPro"/>
</dbReference>
<sequence length="902" mass="101688">MLKSQGVGCSTRVAPATLCHLQRPLLGRGINAGVSFPFWNNPGNKQKAKSISNGRLRLVSREIKAALTTVAEPTTTVLTKVIVKKITGEITSSTLLMESKALDKLLKLEFASILVDPRTGLEKPPISVQAKLISEDVLEEIYEASLEVPADFGDIGAVIVENHNEKEMFVKEVELNGLASGPLIVTCNSWVQPKTLVPTQNRVFFTDKSYLPSQTPAGLRSMRETELVNLRGNGTGERRSYDRVYDYDVYNDLGDPDKSEDLKRPVLGGTERPYPRRCRTGRPPTKTDPNSEQRATGSIYVPRDETFSDLKQGVFNASTLLSVLRAIIPRLQVHFDQNTGFPNFKAVDALFDVDGFNLPPLESTTSLKDLLPWIFKFLSETGQFLFRFQSPEPMDRDKFFWLRDEEFARQTLAGLNPCSIQLVKEWPLMSQLNPEIYGPPESAFNTQMIDEEIGSMTVQEAIQEKKLFILDYNDMLLPYVRRVRALKGTTLYGSRTLFFLNEDGTLRPLAIELTRPPMDGKPQWKGVYGPSENATNLWLWRFAKSHVLAHDAGYHQLVSHWLRTHCAVEPYVIATNRQLSAMHPIHRLLNPHFRYTMEINAAARTNLINAGGTIESTFSPLKYSMELSSTAYDLQWQFDLQALPADLIHRGLAEEDPTASHGLKLHIKDYPFANDGLILWDALKQWVTEYVNHYYPDPSLVASDTELQAWWTEIRTVGHADKQDEPWWPLLNTPQDLIDIVTNIAWVASAHHAAVNFGQYAYGGYFPSRPSIARTNMPTEDTNPALWKSFLEKPEEVLLNAFPSQYQATQVMLVLDVLSSHSPDEEYLGKNMEPSWGDNPAIKAAFDRFNKRMKELELIIDHRNADFNLKNRTGAGVTPYELLKPFSGPGVTGKGVPYSISI</sequence>
<evidence type="ECO:0000256" key="10">
    <source>
        <dbReference type="ARBA" id="ARBA00023098"/>
    </source>
</evidence>
<evidence type="ECO:0000256" key="14">
    <source>
        <dbReference type="RuleBase" id="RU003975"/>
    </source>
</evidence>
<dbReference type="InterPro" id="IPR000907">
    <property type="entry name" value="LipOase"/>
</dbReference>
<comment type="caution">
    <text evidence="12">Lacks conserved residue(s) required for the propagation of feature annotation.</text>
</comment>
<evidence type="ECO:0000256" key="2">
    <source>
        <dbReference type="ARBA" id="ARBA00009419"/>
    </source>
</evidence>
<dbReference type="SMART" id="SM00308">
    <property type="entry name" value="LH2"/>
    <property type="match status" value="1"/>
</dbReference>
<name>A0A6J1JXK9_CUCMA</name>
<dbReference type="Gene3D" id="1.20.245.10">
    <property type="entry name" value="Lipoxygenase-1, Domain 5"/>
    <property type="match status" value="1"/>
</dbReference>
<evidence type="ECO:0000313" key="19">
    <source>
        <dbReference type="RefSeq" id="XP_022995022.1"/>
    </source>
</evidence>
<comment type="function">
    <text evidence="14">Plant lipoxygenase may be involved in a number of diverse aspects of plant physiology including growth and development, pest resistance, and senescence or responses to wounding.</text>
</comment>
<keyword evidence="18" id="KW-1185">Reference proteome</keyword>
<evidence type="ECO:0000256" key="8">
    <source>
        <dbReference type="ARBA" id="ARBA00023002"/>
    </source>
</evidence>
<comment type="similarity">
    <text evidence="2 13">Belongs to the lipoxygenase family.</text>
</comment>
<evidence type="ECO:0000256" key="1">
    <source>
        <dbReference type="ARBA" id="ARBA00001962"/>
    </source>
</evidence>
<dbReference type="SUPFAM" id="SSF48484">
    <property type="entry name" value="Lipoxigenase"/>
    <property type="match status" value="1"/>
</dbReference>
<dbReference type="PRINTS" id="PR00468">
    <property type="entry name" value="PLTLPOXGNASE"/>
</dbReference>
<feature type="region of interest" description="Disordered" evidence="15">
    <location>
        <begin position="256"/>
        <end position="295"/>
    </location>
</feature>
<dbReference type="GO" id="GO:0031408">
    <property type="term" value="P:oxylipin biosynthetic process"/>
    <property type="evidence" value="ECO:0007669"/>
    <property type="project" value="UniProtKB-UniRule"/>
</dbReference>
<dbReference type="KEGG" id="cmax:111490700"/>
<dbReference type="PRINTS" id="PR00087">
    <property type="entry name" value="LIPOXYGENASE"/>
</dbReference>
<dbReference type="Pfam" id="PF00305">
    <property type="entry name" value="Lipoxygenase"/>
    <property type="match status" value="1"/>
</dbReference>
<evidence type="ECO:0000313" key="18">
    <source>
        <dbReference type="Proteomes" id="UP000504608"/>
    </source>
</evidence>
<evidence type="ECO:0000256" key="15">
    <source>
        <dbReference type="SAM" id="MobiDB-lite"/>
    </source>
</evidence>
<dbReference type="Proteomes" id="UP000504608">
    <property type="component" value="Unplaced"/>
</dbReference>
<dbReference type="UniPathway" id="UPA00382"/>
<dbReference type="InterPro" id="IPR036392">
    <property type="entry name" value="PLAT/LH2_dom_sf"/>
</dbReference>
<evidence type="ECO:0000256" key="7">
    <source>
        <dbReference type="ARBA" id="ARBA00022964"/>
    </source>
</evidence>
<dbReference type="GO" id="GO:0006633">
    <property type="term" value="P:fatty acid biosynthetic process"/>
    <property type="evidence" value="ECO:0007669"/>
    <property type="project" value="UniProtKB-KW"/>
</dbReference>
<gene>
    <name evidence="19" type="primary">LOC111490700</name>
</gene>
<keyword evidence="9 13" id="KW-0408">Iron</keyword>
<dbReference type="InterPro" id="IPR001024">
    <property type="entry name" value="PLAT/LH2_dom"/>
</dbReference>
<dbReference type="PROSITE" id="PS00081">
    <property type="entry name" value="LIPOXYGENASE_2"/>
    <property type="match status" value="1"/>
</dbReference>
<evidence type="ECO:0000256" key="4">
    <source>
        <dbReference type="ARBA" id="ARBA00022723"/>
    </source>
</evidence>
<keyword evidence="6" id="KW-0276">Fatty acid metabolism</keyword>
<dbReference type="AlphaFoldDB" id="A0A6J1JXK9"/>
<dbReference type="InterPro" id="IPR027433">
    <property type="entry name" value="Lipoxygenase_dom_3"/>
</dbReference>
<dbReference type="PROSITE" id="PS51393">
    <property type="entry name" value="LIPOXYGENASE_3"/>
    <property type="match status" value="1"/>
</dbReference>
<evidence type="ECO:0000256" key="13">
    <source>
        <dbReference type="RuleBase" id="RU003974"/>
    </source>
</evidence>
<dbReference type="Gene3D" id="3.10.450.60">
    <property type="match status" value="1"/>
</dbReference>
<dbReference type="InterPro" id="IPR013819">
    <property type="entry name" value="LipOase_C"/>
</dbReference>
<dbReference type="Gene3D" id="4.10.372.10">
    <property type="entry name" value="Lipoxygenase-1, Domain 3"/>
    <property type="match status" value="1"/>
</dbReference>
<keyword evidence="8 13" id="KW-0560">Oxidoreductase</keyword>
<feature type="domain" description="Lipoxygenase" evidence="17">
    <location>
        <begin position="209"/>
        <end position="902"/>
    </location>
</feature>
<dbReference type="GeneID" id="111490700"/>
<evidence type="ECO:0000259" key="17">
    <source>
        <dbReference type="PROSITE" id="PS51393"/>
    </source>
</evidence>
<evidence type="ECO:0000256" key="3">
    <source>
        <dbReference type="ARBA" id="ARBA00022516"/>
    </source>
</evidence>
<dbReference type="GO" id="GO:0016702">
    <property type="term" value="F:oxidoreductase activity, acting on single donors with incorporation of molecular oxygen, incorporation of two atoms of oxygen"/>
    <property type="evidence" value="ECO:0007669"/>
    <property type="project" value="InterPro"/>
</dbReference>
<reference evidence="19" key="1">
    <citation type="submission" date="2025-08" db="UniProtKB">
        <authorList>
            <consortium name="RefSeq"/>
        </authorList>
    </citation>
    <scope>IDENTIFICATION</scope>
    <source>
        <tissue evidence="19">Young leaves</tissue>
    </source>
</reference>
<dbReference type="EC" id="1.13.11.-" evidence="14"/>
<dbReference type="OrthoDB" id="407298at2759"/>
<dbReference type="PROSITE" id="PS50095">
    <property type="entry name" value="PLAT"/>
    <property type="match status" value="1"/>
</dbReference>
<evidence type="ECO:0000256" key="9">
    <source>
        <dbReference type="ARBA" id="ARBA00023004"/>
    </source>
</evidence>
<dbReference type="InterPro" id="IPR020834">
    <property type="entry name" value="LipOase_CS"/>
</dbReference>
<keyword evidence="3 14" id="KW-0444">Lipid biosynthesis</keyword>
<keyword evidence="5 14" id="KW-0925">Oxylipin biosynthesis</keyword>
<accession>A0A6J1JXK9</accession>
<proteinExistence type="inferred from homology"/>
<comment type="cofactor">
    <cofactor evidence="1 13">
        <name>Fe cation</name>
        <dbReference type="ChEBI" id="CHEBI:24875"/>
    </cofactor>
</comment>
<feature type="domain" description="PLAT" evidence="16">
    <location>
        <begin position="79"/>
        <end position="205"/>
    </location>
</feature>
<keyword evidence="10" id="KW-0443">Lipid metabolism</keyword>
<evidence type="ECO:0000256" key="11">
    <source>
        <dbReference type="ARBA" id="ARBA00023160"/>
    </source>
</evidence>
<comment type="pathway">
    <text evidence="14">Lipid metabolism; oxylipin biosynthesis.</text>
</comment>
<evidence type="ECO:0000259" key="16">
    <source>
        <dbReference type="PROSITE" id="PS50095"/>
    </source>
</evidence>
<organism evidence="18 19">
    <name type="scientific">Cucurbita maxima</name>
    <name type="common">Pumpkin</name>
    <name type="synonym">Winter squash</name>
    <dbReference type="NCBI Taxonomy" id="3661"/>
    <lineage>
        <taxon>Eukaryota</taxon>
        <taxon>Viridiplantae</taxon>
        <taxon>Streptophyta</taxon>
        <taxon>Embryophyta</taxon>
        <taxon>Tracheophyta</taxon>
        <taxon>Spermatophyta</taxon>
        <taxon>Magnoliopsida</taxon>
        <taxon>eudicotyledons</taxon>
        <taxon>Gunneridae</taxon>
        <taxon>Pentapetalae</taxon>
        <taxon>rosids</taxon>
        <taxon>fabids</taxon>
        <taxon>Cucurbitales</taxon>
        <taxon>Cucurbitaceae</taxon>
        <taxon>Cucurbiteae</taxon>
        <taxon>Cucurbita</taxon>
    </lineage>
</organism>